<feature type="signal peptide" evidence="1">
    <location>
        <begin position="1"/>
        <end position="29"/>
    </location>
</feature>
<feature type="chain" id="PRO_5038039222" description="DUF2092 domain-containing protein" evidence="1">
    <location>
        <begin position="30"/>
        <end position="231"/>
    </location>
</feature>
<accession>A0A948RY40</accession>
<dbReference type="EMBL" id="JAHJDP010000072">
    <property type="protein sequence ID" value="MBU2691697.1"/>
    <property type="molecule type" value="Genomic_DNA"/>
</dbReference>
<protein>
    <recommendedName>
        <fullName evidence="4">DUF2092 domain-containing protein</fullName>
    </recommendedName>
</protein>
<evidence type="ECO:0000313" key="2">
    <source>
        <dbReference type="EMBL" id="MBU2691697.1"/>
    </source>
</evidence>
<name>A0A948RY40_UNCEI</name>
<proteinExistence type="predicted"/>
<comment type="caution">
    <text evidence="2">The sequence shown here is derived from an EMBL/GenBank/DDBJ whole genome shotgun (WGS) entry which is preliminary data.</text>
</comment>
<reference evidence="2" key="1">
    <citation type="submission" date="2021-05" db="EMBL/GenBank/DDBJ databases">
        <title>Energy efficiency and biological interactions define the core microbiome of deep oligotrophic groundwater.</title>
        <authorList>
            <person name="Mehrshad M."/>
            <person name="Lopez-Fernandez M."/>
            <person name="Bell E."/>
            <person name="Bernier-Latmani R."/>
            <person name="Bertilsson S."/>
            <person name="Dopson M."/>
        </authorList>
    </citation>
    <scope>NUCLEOTIDE SEQUENCE</scope>
    <source>
        <strain evidence="2">Modern_marine.mb.64</strain>
    </source>
</reference>
<gene>
    <name evidence="2" type="ORF">KJ970_12290</name>
</gene>
<evidence type="ECO:0000256" key="1">
    <source>
        <dbReference type="SAM" id="SignalP"/>
    </source>
</evidence>
<organism evidence="2 3">
    <name type="scientific">Eiseniibacteriota bacterium</name>
    <dbReference type="NCBI Taxonomy" id="2212470"/>
    <lineage>
        <taxon>Bacteria</taxon>
        <taxon>Candidatus Eiseniibacteriota</taxon>
    </lineage>
</organism>
<evidence type="ECO:0008006" key="4">
    <source>
        <dbReference type="Google" id="ProtNLM"/>
    </source>
</evidence>
<sequence>MRLTHCFRRTLAGSVTLLMLLGALSRAPASDASASEGDSLVSKGAELLSEIRFLEARHKLALRQGINLALDIPAGTAVLEIEGIPVRAGLIRKGYLNRGAERDRRQAALRESLAAPFQLLNKMGNLTEDPPALDVSNIEILAEAARRGSVEPPHRSVSFCLLYERKLRIHVLSRSDGSLNSKWSCYWKKVGRRVEAWFHPGERWVILEMDAQDAVILYRTLPRGSGLALRL</sequence>
<dbReference type="AlphaFoldDB" id="A0A948RY40"/>
<dbReference type="Proteomes" id="UP000777784">
    <property type="component" value="Unassembled WGS sequence"/>
</dbReference>
<keyword evidence="1" id="KW-0732">Signal</keyword>
<evidence type="ECO:0000313" key="3">
    <source>
        <dbReference type="Proteomes" id="UP000777784"/>
    </source>
</evidence>